<evidence type="ECO:0000256" key="1">
    <source>
        <dbReference type="ARBA" id="ARBA00009156"/>
    </source>
</evidence>
<dbReference type="Pfam" id="PF02782">
    <property type="entry name" value="FGGY_C"/>
    <property type="match status" value="1"/>
</dbReference>
<dbReference type="GeneID" id="94546227"/>
<evidence type="ECO:0000259" key="4">
    <source>
        <dbReference type="Pfam" id="PF00370"/>
    </source>
</evidence>
<dbReference type="PANTHER" id="PTHR43095">
    <property type="entry name" value="SUGAR KINASE"/>
    <property type="match status" value="1"/>
</dbReference>
<name>A0A288QU87_9LACO</name>
<dbReference type="KEGG" id="wso:WSWS_01037"/>
<proteinExistence type="inferred from homology"/>
<feature type="domain" description="Carbohydrate kinase FGGY C-terminal" evidence="5">
    <location>
        <begin position="262"/>
        <end position="454"/>
    </location>
</feature>
<keyword evidence="7" id="KW-1185">Reference proteome</keyword>
<dbReference type="Pfam" id="PF00370">
    <property type="entry name" value="FGGY_N"/>
    <property type="match status" value="1"/>
</dbReference>
<keyword evidence="2" id="KW-0808">Transferase</keyword>
<dbReference type="InterPro" id="IPR018484">
    <property type="entry name" value="FGGY_N"/>
</dbReference>
<dbReference type="GO" id="GO:0005975">
    <property type="term" value="P:carbohydrate metabolic process"/>
    <property type="evidence" value="ECO:0007669"/>
    <property type="project" value="InterPro"/>
</dbReference>
<evidence type="ECO:0000313" key="6">
    <source>
        <dbReference type="EMBL" id="RDL12231.1"/>
    </source>
</evidence>
<dbReference type="GO" id="GO:0016301">
    <property type="term" value="F:kinase activity"/>
    <property type="evidence" value="ECO:0007669"/>
    <property type="project" value="UniProtKB-KW"/>
</dbReference>
<evidence type="ECO:0000259" key="5">
    <source>
        <dbReference type="Pfam" id="PF02782"/>
    </source>
</evidence>
<dbReference type="CDD" id="cd07804">
    <property type="entry name" value="ASKHA_NBD_FGGY_RrXK-like"/>
    <property type="match status" value="1"/>
</dbReference>
<dbReference type="InterPro" id="IPR000577">
    <property type="entry name" value="Carb_kinase_FGGY"/>
</dbReference>
<accession>A0A288QU87</accession>
<comment type="caution">
    <text evidence="6">The sequence shown here is derived from an EMBL/GenBank/DDBJ whole genome shotgun (WGS) entry which is preliminary data.</text>
</comment>
<feature type="domain" description="Carbohydrate kinase FGGY N-terminal" evidence="4">
    <location>
        <begin position="3"/>
        <end position="251"/>
    </location>
</feature>
<dbReference type="InterPro" id="IPR050406">
    <property type="entry name" value="FGGY_Carb_Kinase"/>
</dbReference>
<reference evidence="6 7" key="1">
    <citation type="submission" date="2018-07" db="EMBL/GenBank/DDBJ databases">
        <title>Genomic Encyclopedia of Type Strains, Phase III (KMG-III): the genomes of soil and plant-associated and newly described type strains.</title>
        <authorList>
            <person name="Whitman W."/>
        </authorList>
    </citation>
    <scope>NUCLEOTIDE SEQUENCE [LARGE SCALE GENOMIC DNA]</scope>
    <source>
        <strain evidence="6 7">CECT 7031</strain>
    </source>
</reference>
<protein>
    <submittedName>
        <fullName evidence="6">Xylulokinase</fullName>
    </submittedName>
</protein>
<dbReference type="AlphaFoldDB" id="A0A288QU87"/>
<dbReference type="RefSeq" id="WP_070230278.1">
    <property type="nucleotide sequence ID" value="NZ_BJYO01000002.1"/>
</dbReference>
<organism evidence="6 7">
    <name type="scientific">Weissella soli</name>
    <dbReference type="NCBI Taxonomy" id="155866"/>
    <lineage>
        <taxon>Bacteria</taxon>
        <taxon>Bacillati</taxon>
        <taxon>Bacillota</taxon>
        <taxon>Bacilli</taxon>
        <taxon>Lactobacillales</taxon>
        <taxon>Lactobacillaceae</taxon>
        <taxon>Weissella</taxon>
    </lineage>
</organism>
<dbReference type="Gene3D" id="3.30.420.40">
    <property type="match status" value="2"/>
</dbReference>
<dbReference type="InterPro" id="IPR043129">
    <property type="entry name" value="ATPase_NBD"/>
</dbReference>
<gene>
    <name evidence="6" type="ORF">DFP99_0666</name>
</gene>
<keyword evidence="3 6" id="KW-0418">Kinase</keyword>
<dbReference type="Proteomes" id="UP000254912">
    <property type="component" value="Unassembled WGS sequence"/>
</dbReference>
<evidence type="ECO:0000256" key="3">
    <source>
        <dbReference type="ARBA" id="ARBA00022777"/>
    </source>
</evidence>
<dbReference type="InterPro" id="IPR018485">
    <property type="entry name" value="FGGY_C"/>
</dbReference>
<evidence type="ECO:0000313" key="7">
    <source>
        <dbReference type="Proteomes" id="UP000254912"/>
    </source>
</evidence>
<dbReference type="SUPFAM" id="SSF53067">
    <property type="entry name" value="Actin-like ATPase domain"/>
    <property type="match status" value="2"/>
</dbReference>
<comment type="similarity">
    <text evidence="1">Belongs to the FGGY kinase family.</text>
</comment>
<sequence>MNYLIGTDIGTSSTKSVLMDTTGKLIAQALIEYDVLTPKNLWAEQWASVWLAAAKQSIQEVVAKSNVAVADIKGIGISALYGGSGVPVDAAGAEVRPTLIWMDRRAEKQVQWVKHNIDLDRLAEITGNDIVDPYYGYTKILWIKDNEPENWAKIKQFLPPDTFVVQALTGELAVNYSAAGNIGGVFDINAGTWSEELMASLGIPATMMPDRLVSANEIAGHITVEAALELGVAAGTPVIVGGVDVGAANVGMGVLEPGRYVAAIGTSMNAALVSEKPIKNKGLIVWPYPYKSRALNYNFSGSATAGGITKWFRDNFAEHELEMQRNGTGINAYAALGEQAKDIPAGSDGLIVLPYFMGERAPIWNSDAKGVIFGLSLAHSKAHVFHAFQEAVAYALRHSIELTGEDLGDYIVIAGGVTNSADWVQMFADVTGYAVRTPIEDAEANLGDVILVGLATETLTLEDVKTWQVLGKKILPDPKRHERYNKYFALYRKLYTDLSEDMTILTQI</sequence>
<dbReference type="PANTHER" id="PTHR43095:SF5">
    <property type="entry name" value="XYLULOSE KINASE"/>
    <property type="match status" value="1"/>
</dbReference>
<evidence type="ECO:0000256" key="2">
    <source>
        <dbReference type="ARBA" id="ARBA00022679"/>
    </source>
</evidence>
<dbReference type="PIRSF" id="PIRSF000538">
    <property type="entry name" value="GlpK"/>
    <property type="match status" value="1"/>
</dbReference>
<dbReference type="EMBL" id="QRAS01000001">
    <property type="protein sequence ID" value="RDL12231.1"/>
    <property type="molecule type" value="Genomic_DNA"/>
</dbReference>